<dbReference type="InterPro" id="IPR004645">
    <property type="entry name" value="Tfx_DNA-bd_arc"/>
</dbReference>
<dbReference type="KEGG" id="hdo:MUK72_02680"/>
<evidence type="ECO:0000313" key="4">
    <source>
        <dbReference type="Proteomes" id="UP000830542"/>
    </source>
</evidence>
<dbReference type="GeneID" id="71760718"/>
<sequence>MADEADDVVSRIGFDPATSVLTRRQATVLALRERGLKQRTIAERLDTSRANVAGIESSARENVAHARETVAFVDALEAPVRVPVAAETDLYDVPQQIYDACDEAGVKVNYTAPELLNAIGERAGGAVRGREVREPLLVSVTREGEVRVRHDGTTREQEL</sequence>
<dbReference type="InterPro" id="IPR036657">
    <property type="entry name" value="Tfx_DNA-bd_sf_arc"/>
</dbReference>
<dbReference type="EMBL" id="CP095005">
    <property type="protein sequence ID" value="UOO95627.1"/>
    <property type="molecule type" value="Genomic_DNA"/>
</dbReference>
<protein>
    <submittedName>
        <fullName evidence="3">Tfx family DNA-binding protein</fullName>
    </submittedName>
</protein>
<dbReference type="GO" id="GO:0003677">
    <property type="term" value="F:DNA binding"/>
    <property type="evidence" value="ECO:0007669"/>
    <property type="project" value="UniProtKB-KW"/>
</dbReference>
<gene>
    <name evidence="2" type="ORF">GCM10008985_13240</name>
    <name evidence="3" type="ORF">MUK72_02680</name>
</gene>
<dbReference type="Proteomes" id="UP000830542">
    <property type="component" value="Chromosome"/>
</dbReference>
<evidence type="ECO:0000313" key="2">
    <source>
        <dbReference type="EMBL" id="GAA0458379.1"/>
    </source>
</evidence>
<keyword evidence="4" id="KW-1185">Reference proteome</keyword>
<accession>A0AAV3SFJ2</accession>
<dbReference type="RefSeq" id="WP_244703657.1">
    <property type="nucleotide sequence ID" value="NZ_BAAADN010000022.1"/>
</dbReference>
<name>A0AAV3SFJ2_HALDO</name>
<dbReference type="InterPro" id="IPR029291">
    <property type="entry name" value="Tfx_C"/>
</dbReference>
<feature type="domain" description="DNA binding protein Tfx C-terminal" evidence="1">
    <location>
        <begin position="66"/>
        <end position="148"/>
    </location>
</feature>
<dbReference type="EMBL" id="BAAADN010000022">
    <property type="protein sequence ID" value="GAA0458379.1"/>
    <property type="molecule type" value="Genomic_DNA"/>
</dbReference>
<dbReference type="Proteomes" id="UP001500962">
    <property type="component" value="Unassembled WGS sequence"/>
</dbReference>
<evidence type="ECO:0000313" key="5">
    <source>
        <dbReference type="Proteomes" id="UP001500962"/>
    </source>
</evidence>
<evidence type="ECO:0000313" key="3">
    <source>
        <dbReference type="EMBL" id="UOO95627.1"/>
    </source>
</evidence>
<keyword evidence="3" id="KW-0238">DNA-binding</keyword>
<dbReference type="Pfam" id="PF14601">
    <property type="entry name" value="TFX_C"/>
    <property type="match status" value="1"/>
</dbReference>
<reference evidence="2" key="1">
    <citation type="journal article" date="2014" name="Int. J. Syst. Evol. Microbiol.">
        <title>Complete genome sequence of Corynebacterium casei LMG S-19264T (=DSM 44701T), isolated from a smear-ripened cheese.</title>
        <authorList>
            <consortium name="US DOE Joint Genome Institute (JGI-PGF)"/>
            <person name="Walter F."/>
            <person name="Albersmeier A."/>
            <person name="Kalinowski J."/>
            <person name="Ruckert C."/>
        </authorList>
    </citation>
    <scope>NUCLEOTIDE SEQUENCE</scope>
    <source>
        <strain evidence="2">JCM 12289</strain>
    </source>
</reference>
<proteinExistence type="predicted"/>
<organism evidence="2 5">
    <name type="scientific">Halococcus dombrowskii</name>
    <dbReference type="NCBI Taxonomy" id="179637"/>
    <lineage>
        <taxon>Archaea</taxon>
        <taxon>Methanobacteriati</taxon>
        <taxon>Methanobacteriota</taxon>
        <taxon>Stenosarchaea group</taxon>
        <taxon>Halobacteria</taxon>
        <taxon>Halobacteriales</taxon>
        <taxon>Halococcaceae</taxon>
        <taxon>Halococcus</taxon>
    </lineage>
</organism>
<dbReference type="Gene3D" id="3.30.1190.10">
    <property type="entry name" value="DNA-binding protein Tfx superfamily, archaea"/>
    <property type="match status" value="1"/>
</dbReference>
<reference evidence="3" key="2">
    <citation type="submission" date="2022-04" db="EMBL/GenBank/DDBJ databases">
        <title>Sequencing and genomic assembly of Halococcus dombrowskii.</title>
        <authorList>
            <person name="Lim S.W."/>
            <person name="MacLea K.S."/>
        </authorList>
    </citation>
    <scope>NUCLEOTIDE SEQUENCE</scope>
    <source>
        <strain evidence="3">H4</strain>
    </source>
</reference>
<dbReference type="NCBIfam" id="TIGR00721">
    <property type="entry name" value="tfx"/>
    <property type="match status" value="1"/>
</dbReference>
<dbReference type="AlphaFoldDB" id="A0AAV3SFJ2"/>
<evidence type="ECO:0000259" key="1">
    <source>
        <dbReference type="Pfam" id="PF14601"/>
    </source>
</evidence>
<reference evidence="2" key="3">
    <citation type="submission" date="2023-12" db="EMBL/GenBank/DDBJ databases">
        <authorList>
            <person name="Sun Q."/>
            <person name="Inoue M."/>
        </authorList>
    </citation>
    <scope>NUCLEOTIDE SEQUENCE</scope>
    <source>
        <strain evidence="2">JCM 12289</strain>
    </source>
</reference>
<dbReference type="SUPFAM" id="SSF89915">
    <property type="entry name" value="DNA-binding protein Tfx"/>
    <property type="match status" value="1"/>
</dbReference>